<evidence type="ECO:0000256" key="7">
    <source>
        <dbReference type="SAM" id="MobiDB-lite"/>
    </source>
</evidence>
<evidence type="ECO:0000256" key="6">
    <source>
        <dbReference type="ARBA" id="ARBA00023136"/>
    </source>
</evidence>
<feature type="transmembrane region" description="Helical" evidence="8">
    <location>
        <begin position="211"/>
        <end position="227"/>
    </location>
</feature>
<dbReference type="PANTHER" id="PTHR11706:SF33">
    <property type="entry name" value="NATURAL RESISTANCE-ASSOCIATED MACROPHAGE PROTEIN 2"/>
    <property type="match status" value="1"/>
</dbReference>
<comment type="caution">
    <text evidence="9">The sequence shown here is derived from an EMBL/GenBank/DDBJ whole genome shotgun (WGS) entry which is preliminary data.</text>
</comment>
<feature type="transmembrane region" description="Helical" evidence="8">
    <location>
        <begin position="450"/>
        <end position="470"/>
    </location>
</feature>
<comment type="similarity">
    <text evidence="2">Belongs to the NRAMP family.</text>
</comment>
<feature type="transmembrane region" description="Helical" evidence="8">
    <location>
        <begin position="382"/>
        <end position="410"/>
    </location>
</feature>
<evidence type="ECO:0000256" key="2">
    <source>
        <dbReference type="ARBA" id="ARBA00006670"/>
    </source>
</evidence>
<dbReference type="GO" id="GO:0005384">
    <property type="term" value="F:manganese ion transmembrane transporter activity"/>
    <property type="evidence" value="ECO:0007669"/>
    <property type="project" value="TreeGrafter"/>
</dbReference>
<sequence length="559" mass="63205">MKQSESKEGIVLRNSSDSSDGWRNDGQEDEDCVDGIRETIEEKVKKCFRKHDDTFEDEINVTETDNESFSFKKLWQFTGPAFIMCIAYIDPGSIQADLQTGTVAGYRLMWLLLVSTIFGIIVQRLASRLGLVTSCHLAESCHNTYPLIAQYILWIFAEAAIILTNVQEVIGTAVAIYILSDAAIPIFAGIIITIIDTLLFLLLSNYGLRKLELLFGILIAIMIQSFGSEYVKMKPDTSQVLKGLVIPWCLNCSKGAFKRAVFIVGSTIMPQNLYLHSALVTSRKVDRSKPEEIKDANRYELINLITAFVVTFLINVGITSVFAAELHGKTNLDIHNLCAESNYTRRDEYVFQQNNKTVEINLYNAGVFLACRFPAKIAWPMYAWAIGLFASGLSSTMSGTYTGQFVMFGFLKIKMLKWKRILLTRSIAIVPTLIIAFFTNINNLSQSIDFINAIMSLLLPFALIPLLTLTSSQEIMGEFKNGYITIIITSLILLLTIALNSFFIHVFFFNFNPQWYTITLSVIMLLVYISLILYLVCFYDNFLLLTEQIFCRFGVRCKF</sequence>
<dbReference type="STRING" id="1965070.A0A3S3PRT5"/>
<name>A0A3S3PRT5_9ACAR</name>
<feature type="transmembrane region" description="Helical" evidence="8">
    <location>
        <begin position="103"/>
        <end position="122"/>
    </location>
</feature>
<dbReference type="EMBL" id="NCKU01000935">
    <property type="protein sequence ID" value="RWS13618.1"/>
    <property type="molecule type" value="Genomic_DNA"/>
</dbReference>
<dbReference type="NCBIfam" id="NF037982">
    <property type="entry name" value="Nramp_1"/>
    <property type="match status" value="1"/>
</dbReference>
<evidence type="ECO:0000313" key="11">
    <source>
        <dbReference type="Proteomes" id="UP000285301"/>
    </source>
</evidence>
<dbReference type="PRINTS" id="PR00447">
    <property type="entry name" value="NATRESASSCMP"/>
</dbReference>
<dbReference type="Proteomes" id="UP000285301">
    <property type="component" value="Unassembled WGS sequence"/>
</dbReference>
<dbReference type="NCBIfam" id="TIGR01197">
    <property type="entry name" value="nramp"/>
    <property type="match status" value="1"/>
</dbReference>
<dbReference type="InterPro" id="IPR001046">
    <property type="entry name" value="NRAMP_fam"/>
</dbReference>
<proteinExistence type="inferred from homology"/>
<feature type="compositionally biased region" description="Basic and acidic residues" evidence="7">
    <location>
        <begin position="1"/>
        <end position="10"/>
    </location>
</feature>
<evidence type="ECO:0000256" key="5">
    <source>
        <dbReference type="ARBA" id="ARBA00022989"/>
    </source>
</evidence>
<feature type="transmembrane region" description="Helical" evidence="8">
    <location>
        <begin position="184"/>
        <end position="204"/>
    </location>
</feature>
<accession>A0A3S3PRT5</accession>
<dbReference type="Pfam" id="PF01566">
    <property type="entry name" value="Nramp"/>
    <property type="match status" value="1"/>
</dbReference>
<evidence type="ECO:0000256" key="3">
    <source>
        <dbReference type="ARBA" id="ARBA00022448"/>
    </source>
</evidence>
<feature type="region of interest" description="Disordered" evidence="7">
    <location>
        <begin position="1"/>
        <end position="33"/>
    </location>
</feature>
<dbReference type="GO" id="GO:0015086">
    <property type="term" value="F:cadmium ion transmembrane transporter activity"/>
    <property type="evidence" value="ECO:0007669"/>
    <property type="project" value="TreeGrafter"/>
</dbReference>
<dbReference type="GO" id="GO:0005381">
    <property type="term" value="F:iron ion transmembrane transporter activity"/>
    <property type="evidence" value="ECO:0007669"/>
    <property type="project" value="TreeGrafter"/>
</dbReference>
<dbReference type="OrthoDB" id="409173at2759"/>
<comment type="subcellular location">
    <subcellularLocation>
        <location evidence="1">Membrane</location>
        <topology evidence="1">Multi-pass membrane protein</topology>
    </subcellularLocation>
</comment>
<evidence type="ECO:0000256" key="4">
    <source>
        <dbReference type="ARBA" id="ARBA00022692"/>
    </source>
</evidence>
<dbReference type="PANTHER" id="PTHR11706">
    <property type="entry name" value="SOLUTE CARRIER PROTEIN FAMILY 11 MEMBER"/>
    <property type="match status" value="1"/>
</dbReference>
<evidence type="ECO:0000256" key="8">
    <source>
        <dbReference type="SAM" id="Phobius"/>
    </source>
</evidence>
<dbReference type="EMBL" id="NCKU01003755">
    <property type="protein sequence ID" value="RWS06980.1"/>
    <property type="molecule type" value="Genomic_DNA"/>
</dbReference>
<evidence type="ECO:0000256" key="1">
    <source>
        <dbReference type="ARBA" id="ARBA00004141"/>
    </source>
</evidence>
<keyword evidence="4 8" id="KW-0812">Transmembrane</keyword>
<feature type="transmembrane region" description="Helical" evidence="8">
    <location>
        <begin position="422"/>
        <end position="438"/>
    </location>
</feature>
<keyword evidence="11" id="KW-1185">Reference proteome</keyword>
<keyword evidence="5 8" id="KW-1133">Transmembrane helix</keyword>
<evidence type="ECO:0000313" key="10">
    <source>
        <dbReference type="EMBL" id="RWS13618.1"/>
    </source>
</evidence>
<evidence type="ECO:0000313" key="9">
    <source>
        <dbReference type="EMBL" id="RWS06980.1"/>
    </source>
</evidence>
<organism evidence="9 11">
    <name type="scientific">Dinothrombium tinctorium</name>
    <dbReference type="NCBI Taxonomy" id="1965070"/>
    <lineage>
        <taxon>Eukaryota</taxon>
        <taxon>Metazoa</taxon>
        <taxon>Ecdysozoa</taxon>
        <taxon>Arthropoda</taxon>
        <taxon>Chelicerata</taxon>
        <taxon>Arachnida</taxon>
        <taxon>Acari</taxon>
        <taxon>Acariformes</taxon>
        <taxon>Trombidiformes</taxon>
        <taxon>Prostigmata</taxon>
        <taxon>Anystina</taxon>
        <taxon>Parasitengona</taxon>
        <taxon>Trombidioidea</taxon>
        <taxon>Trombidiidae</taxon>
        <taxon>Dinothrombium</taxon>
    </lineage>
</organism>
<dbReference type="AlphaFoldDB" id="A0A3S3PRT5"/>
<reference evidence="9 11" key="1">
    <citation type="journal article" date="2018" name="Gigascience">
        <title>Genomes of trombidid mites reveal novel predicted allergens and laterally-transferred genes associated with secondary metabolism.</title>
        <authorList>
            <person name="Dong X."/>
            <person name="Chaisiri K."/>
            <person name="Xia D."/>
            <person name="Armstrong S.D."/>
            <person name="Fang Y."/>
            <person name="Donnelly M.J."/>
            <person name="Kadowaki T."/>
            <person name="McGarry J.W."/>
            <person name="Darby A.C."/>
            <person name="Makepeace B.L."/>
        </authorList>
    </citation>
    <scope>NUCLEOTIDE SEQUENCE [LARGE SCALE GENOMIC DNA]</scope>
    <source>
        <strain evidence="9">UoL-WK</strain>
    </source>
</reference>
<protein>
    <submittedName>
        <fullName evidence="9">Protein Malvolio-like protein</fullName>
    </submittedName>
</protein>
<reference evidence="9" key="2">
    <citation type="submission" date="2018-11" db="EMBL/GenBank/DDBJ databases">
        <title>Trombidioid mite genomics.</title>
        <authorList>
            <person name="Dong X."/>
        </authorList>
    </citation>
    <scope>NUCLEOTIDE SEQUENCE</scope>
    <source>
        <strain evidence="9">UoL-WK</strain>
    </source>
</reference>
<dbReference type="GO" id="GO:0010008">
    <property type="term" value="C:endosome membrane"/>
    <property type="evidence" value="ECO:0007669"/>
    <property type="project" value="TreeGrafter"/>
</dbReference>
<feature type="transmembrane region" description="Helical" evidence="8">
    <location>
        <begin position="515"/>
        <end position="539"/>
    </location>
</feature>
<dbReference type="GO" id="GO:0005886">
    <property type="term" value="C:plasma membrane"/>
    <property type="evidence" value="ECO:0007669"/>
    <property type="project" value="TreeGrafter"/>
</dbReference>
<feature type="transmembrane region" description="Helical" evidence="8">
    <location>
        <begin position="151"/>
        <end position="178"/>
    </location>
</feature>
<gene>
    <name evidence="9" type="ORF">B4U79_06167</name>
    <name evidence="10" type="ORF">B4U79_10314</name>
</gene>
<keyword evidence="3" id="KW-0813">Transport</keyword>
<feature type="transmembrane region" description="Helical" evidence="8">
    <location>
        <begin position="301"/>
        <end position="323"/>
    </location>
</feature>
<keyword evidence="6 8" id="KW-0472">Membrane</keyword>
<feature type="transmembrane region" description="Helical" evidence="8">
    <location>
        <begin position="482"/>
        <end position="509"/>
    </location>
</feature>